<dbReference type="Proteomes" id="UP001480955">
    <property type="component" value="Unassembled WGS sequence"/>
</dbReference>
<proteinExistence type="predicted"/>
<dbReference type="RefSeq" id="WP_350396008.1">
    <property type="nucleotide sequence ID" value="NZ_JBELQE010000089.1"/>
</dbReference>
<name>A0ABV1QQF3_9HYPH</name>
<accession>A0ABV1QQF3</accession>
<sequence>MGNAAGARLDHVRPVDLAHFHVGGVVWVRAGTGGISTFANPRQDRGRWWRLPAGYDYGPLLLVENDHGDHWSWEPGVDMPLSDYRSLLMQANLRFR</sequence>
<organism evidence="1 2">
    <name type="scientific">Methylorubrum podarium</name>
    <dbReference type="NCBI Taxonomy" id="200476"/>
    <lineage>
        <taxon>Bacteria</taxon>
        <taxon>Pseudomonadati</taxon>
        <taxon>Pseudomonadota</taxon>
        <taxon>Alphaproteobacteria</taxon>
        <taxon>Hyphomicrobiales</taxon>
        <taxon>Methylobacteriaceae</taxon>
        <taxon>Methylorubrum</taxon>
    </lineage>
</organism>
<protein>
    <submittedName>
        <fullName evidence="1">Uncharacterized protein</fullName>
    </submittedName>
</protein>
<gene>
    <name evidence="1" type="ORF">ABS772_17150</name>
</gene>
<comment type="caution">
    <text evidence="1">The sequence shown here is derived from an EMBL/GenBank/DDBJ whole genome shotgun (WGS) entry which is preliminary data.</text>
</comment>
<dbReference type="EMBL" id="JBELQE010000089">
    <property type="protein sequence ID" value="MER2251646.1"/>
    <property type="molecule type" value="Genomic_DNA"/>
</dbReference>
<evidence type="ECO:0000313" key="2">
    <source>
        <dbReference type="Proteomes" id="UP001480955"/>
    </source>
</evidence>
<evidence type="ECO:0000313" key="1">
    <source>
        <dbReference type="EMBL" id="MER2251646.1"/>
    </source>
</evidence>
<reference evidence="1 2" key="1">
    <citation type="submission" date="2024-06" db="EMBL/GenBank/DDBJ databases">
        <authorList>
            <person name="Campbell A.G."/>
        </authorList>
    </citation>
    <scope>NUCLEOTIDE SEQUENCE [LARGE SCALE GENOMIC DNA]</scope>
    <source>
        <strain evidence="1 2">EM12</strain>
    </source>
</reference>
<keyword evidence="2" id="KW-1185">Reference proteome</keyword>